<gene>
    <name evidence="1" type="ORF">C496_02392</name>
</gene>
<protein>
    <submittedName>
        <fullName evidence="1">Uncharacterized protein</fullName>
    </submittedName>
</protein>
<organism evidence="1 2">
    <name type="scientific">Natronorubrum tibetense GA33</name>
    <dbReference type="NCBI Taxonomy" id="1114856"/>
    <lineage>
        <taxon>Archaea</taxon>
        <taxon>Methanobacteriati</taxon>
        <taxon>Methanobacteriota</taxon>
        <taxon>Stenosarchaea group</taxon>
        <taxon>Halobacteria</taxon>
        <taxon>Halobacteriales</taxon>
        <taxon>Natrialbaceae</taxon>
        <taxon>Natronorubrum</taxon>
    </lineage>
</organism>
<comment type="caution">
    <text evidence="1">The sequence shown here is derived from an EMBL/GenBank/DDBJ whole genome shotgun (WGS) entry which is preliminary data.</text>
</comment>
<dbReference type="AlphaFoldDB" id="L9W8D9"/>
<sequence length="114" mass="12958">MPEQSAHSQSVTLSLPLEEQWTLHHVLLDRIEQERTATDPTTVDPPPVEVFQAFETLDAGHARFTIAQLDAIQTILAEYHHSPTWWELERPQLEELLYRVSSAIDGFEPALSAD</sequence>
<evidence type="ECO:0000313" key="2">
    <source>
        <dbReference type="Proteomes" id="UP000011599"/>
    </source>
</evidence>
<dbReference type="Pfam" id="PF25251">
    <property type="entry name" value="DUF7853"/>
    <property type="match status" value="1"/>
</dbReference>
<dbReference type="InterPro" id="IPR057175">
    <property type="entry name" value="DUF7853"/>
</dbReference>
<name>L9W8D9_9EURY</name>
<proteinExistence type="predicted"/>
<dbReference type="RefSeq" id="WP_006088188.1">
    <property type="nucleotide sequence ID" value="NZ_AOHW01000006.1"/>
</dbReference>
<accession>L9W8D9</accession>
<dbReference type="eggNOG" id="arCOG09242">
    <property type="taxonomic scope" value="Archaea"/>
</dbReference>
<reference evidence="1 2" key="1">
    <citation type="journal article" date="2014" name="PLoS Genet.">
        <title>Phylogenetically driven sequencing of extremely halophilic archaea reveals strategies for static and dynamic osmo-response.</title>
        <authorList>
            <person name="Becker E.A."/>
            <person name="Seitzer P.M."/>
            <person name="Tritt A."/>
            <person name="Larsen D."/>
            <person name="Krusor M."/>
            <person name="Yao A.I."/>
            <person name="Wu D."/>
            <person name="Madern D."/>
            <person name="Eisen J.A."/>
            <person name="Darling A.E."/>
            <person name="Facciotti M.T."/>
        </authorList>
    </citation>
    <scope>NUCLEOTIDE SEQUENCE [LARGE SCALE GENOMIC DNA]</scope>
    <source>
        <strain evidence="1 2">GA33</strain>
    </source>
</reference>
<dbReference type="EMBL" id="AOHW01000006">
    <property type="protein sequence ID" value="ELY45754.1"/>
    <property type="molecule type" value="Genomic_DNA"/>
</dbReference>
<dbReference type="OrthoDB" id="205738at2157"/>
<evidence type="ECO:0000313" key="1">
    <source>
        <dbReference type="EMBL" id="ELY45754.1"/>
    </source>
</evidence>
<dbReference type="PATRIC" id="fig|1114856.3.peg.495"/>
<keyword evidence="2" id="KW-1185">Reference proteome</keyword>
<dbReference type="Proteomes" id="UP000011599">
    <property type="component" value="Unassembled WGS sequence"/>
</dbReference>